<accession>A0A6A4W6D2</accession>
<evidence type="ECO:0000256" key="10">
    <source>
        <dbReference type="ARBA" id="ARBA00022833"/>
    </source>
</evidence>
<evidence type="ECO:0000259" key="11">
    <source>
        <dbReference type="PROSITE" id="PS50802"/>
    </source>
</evidence>
<keyword evidence="10" id="KW-0862">Zinc</keyword>
<dbReference type="OrthoDB" id="6275030at2759"/>
<sequence>MEGAGSGVKRVPSLVAPDVAQAVRRSVATTLRQKKVAFPCYFMTDMTWFSLPADLDELPDMVQQQLFEELLDKEAQKELEADAPIINWNLDVTERLGSRLYALWNRTAGDCLLDSVLQTTWGVFDRENTLRRALFDSLHEAASAFYPRWYEYELQQTERLEYRLDEDQLRHDWLQLLALGKPGTPLEQLHVWTLAHIIRRPIIVYGVKYVKSFRGEPLGYARFEGESGREVTLGCMKGFGCCN</sequence>
<dbReference type="Pfam" id="PF02338">
    <property type="entry name" value="OTU"/>
    <property type="match status" value="1"/>
</dbReference>
<keyword evidence="5" id="KW-0479">Metal-binding</keyword>
<dbReference type="AlphaFoldDB" id="A0A6A4W6D2"/>
<dbReference type="PROSITE" id="PS50802">
    <property type="entry name" value="OTU"/>
    <property type="match status" value="1"/>
</dbReference>
<gene>
    <name evidence="12" type="primary">trbd</name>
    <name evidence="12" type="ORF">FJT64_005061</name>
</gene>
<evidence type="ECO:0000256" key="7">
    <source>
        <dbReference type="ARBA" id="ARBA00022786"/>
    </source>
</evidence>
<dbReference type="PANTHER" id="PTHR13367:SF28">
    <property type="entry name" value="UBIQUITIN THIOESTERASE ZRANB1"/>
    <property type="match status" value="1"/>
</dbReference>
<evidence type="ECO:0000313" key="12">
    <source>
        <dbReference type="EMBL" id="KAF0297461.1"/>
    </source>
</evidence>
<dbReference type="GO" id="GO:0070530">
    <property type="term" value="F:K63-linked polyubiquitin modification-dependent protein binding"/>
    <property type="evidence" value="ECO:0007669"/>
    <property type="project" value="TreeGrafter"/>
</dbReference>
<comment type="similarity">
    <text evidence="2">Belongs to the peptidase C64 family.</text>
</comment>
<reference evidence="12 13" key="1">
    <citation type="submission" date="2019-07" db="EMBL/GenBank/DDBJ databases">
        <title>Draft genome assembly of a fouling barnacle, Amphibalanus amphitrite (Darwin, 1854): The first reference genome for Thecostraca.</title>
        <authorList>
            <person name="Kim W."/>
        </authorList>
    </citation>
    <scope>NUCLEOTIDE SEQUENCE [LARGE SCALE GENOMIC DNA]</scope>
    <source>
        <strain evidence="12">SNU_AA5</strain>
        <tissue evidence="12">Soma without cirri and trophi</tissue>
    </source>
</reference>
<evidence type="ECO:0000256" key="6">
    <source>
        <dbReference type="ARBA" id="ARBA00022771"/>
    </source>
</evidence>
<evidence type="ECO:0000256" key="5">
    <source>
        <dbReference type="ARBA" id="ARBA00022723"/>
    </source>
</evidence>
<evidence type="ECO:0000313" key="13">
    <source>
        <dbReference type="Proteomes" id="UP000440578"/>
    </source>
</evidence>
<protein>
    <recommendedName>
        <fullName evidence="3">ubiquitinyl hydrolase 1</fullName>
        <ecNumber evidence="3">3.4.19.12</ecNumber>
    </recommendedName>
</protein>
<evidence type="ECO:0000256" key="4">
    <source>
        <dbReference type="ARBA" id="ARBA00022670"/>
    </source>
</evidence>
<comment type="catalytic activity">
    <reaction evidence="1">
        <text>Thiol-dependent hydrolysis of ester, thioester, amide, peptide and isopeptide bonds formed by the C-terminal Gly of ubiquitin (a 76-residue protein attached to proteins as an intracellular targeting signal).</text>
        <dbReference type="EC" id="3.4.19.12"/>
    </reaction>
</comment>
<evidence type="ECO:0000256" key="9">
    <source>
        <dbReference type="ARBA" id="ARBA00022807"/>
    </source>
</evidence>
<dbReference type="GO" id="GO:0005634">
    <property type="term" value="C:nucleus"/>
    <property type="evidence" value="ECO:0007669"/>
    <property type="project" value="TreeGrafter"/>
</dbReference>
<evidence type="ECO:0000256" key="3">
    <source>
        <dbReference type="ARBA" id="ARBA00012759"/>
    </source>
</evidence>
<name>A0A6A4W6D2_AMPAM</name>
<keyword evidence="7" id="KW-0833">Ubl conjugation pathway</keyword>
<evidence type="ECO:0000256" key="2">
    <source>
        <dbReference type="ARBA" id="ARBA00005865"/>
    </source>
</evidence>
<dbReference type="PANTHER" id="PTHR13367">
    <property type="entry name" value="UBIQUITIN THIOESTERASE"/>
    <property type="match status" value="1"/>
</dbReference>
<dbReference type="GO" id="GO:0008270">
    <property type="term" value="F:zinc ion binding"/>
    <property type="evidence" value="ECO:0007669"/>
    <property type="project" value="UniProtKB-KW"/>
</dbReference>
<dbReference type="GO" id="GO:0071947">
    <property type="term" value="P:protein deubiquitination involved in ubiquitin-dependent protein catabolic process"/>
    <property type="evidence" value="ECO:0007669"/>
    <property type="project" value="TreeGrafter"/>
</dbReference>
<proteinExistence type="inferred from homology"/>
<keyword evidence="6" id="KW-0863">Zinc-finger</keyword>
<dbReference type="GO" id="GO:0005737">
    <property type="term" value="C:cytoplasm"/>
    <property type="evidence" value="ECO:0007669"/>
    <property type="project" value="TreeGrafter"/>
</dbReference>
<dbReference type="GO" id="GO:0016477">
    <property type="term" value="P:cell migration"/>
    <property type="evidence" value="ECO:0007669"/>
    <property type="project" value="TreeGrafter"/>
</dbReference>
<organism evidence="12 13">
    <name type="scientific">Amphibalanus amphitrite</name>
    <name type="common">Striped barnacle</name>
    <name type="synonym">Balanus amphitrite</name>
    <dbReference type="NCBI Taxonomy" id="1232801"/>
    <lineage>
        <taxon>Eukaryota</taxon>
        <taxon>Metazoa</taxon>
        <taxon>Ecdysozoa</taxon>
        <taxon>Arthropoda</taxon>
        <taxon>Crustacea</taxon>
        <taxon>Multicrustacea</taxon>
        <taxon>Cirripedia</taxon>
        <taxon>Thoracica</taxon>
        <taxon>Thoracicalcarea</taxon>
        <taxon>Balanomorpha</taxon>
        <taxon>Balanoidea</taxon>
        <taxon>Balanidae</taxon>
        <taxon>Amphibalaninae</taxon>
        <taxon>Amphibalanus</taxon>
    </lineage>
</organism>
<dbReference type="Proteomes" id="UP000440578">
    <property type="component" value="Unassembled WGS sequence"/>
</dbReference>
<feature type="domain" description="OTU" evidence="11">
    <location>
        <begin position="100"/>
        <end position="224"/>
    </location>
</feature>
<evidence type="ECO:0000256" key="1">
    <source>
        <dbReference type="ARBA" id="ARBA00000707"/>
    </source>
</evidence>
<dbReference type="GO" id="GO:0007010">
    <property type="term" value="P:cytoskeleton organization"/>
    <property type="evidence" value="ECO:0007669"/>
    <property type="project" value="TreeGrafter"/>
</dbReference>
<dbReference type="EMBL" id="VIIS01001486">
    <property type="protein sequence ID" value="KAF0297461.1"/>
    <property type="molecule type" value="Genomic_DNA"/>
</dbReference>
<keyword evidence="13" id="KW-1185">Reference proteome</keyword>
<keyword evidence="4" id="KW-0645">Protease</keyword>
<keyword evidence="9" id="KW-0788">Thiol protease</keyword>
<dbReference type="GO" id="GO:0030177">
    <property type="term" value="P:positive regulation of Wnt signaling pathway"/>
    <property type="evidence" value="ECO:0007669"/>
    <property type="project" value="TreeGrafter"/>
</dbReference>
<dbReference type="GO" id="GO:1990168">
    <property type="term" value="P:protein K33-linked deubiquitination"/>
    <property type="evidence" value="ECO:0007669"/>
    <property type="project" value="TreeGrafter"/>
</dbReference>
<dbReference type="GO" id="GO:0035523">
    <property type="term" value="P:protein K29-linked deubiquitination"/>
    <property type="evidence" value="ECO:0007669"/>
    <property type="project" value="TreeGrafter"/>
</dbReference>
<dbReference type="GO" id="GO:0004843">
    <property type="term" value="F:cysteine-type deubiquitinase activity"/>
    <property type="evidence" value="ECO:0007669"/>
    <property type="project" value="UniProtKB-EC"/>
</dbReference>
<dbReference type="InterPro" id="IPR003323">
    <property type="entry name" value="OTU_dom"/>
</dbReference>
<comment type="caution">
    <text evidence="12">The sequence shown here is derived from an EMBL/GenBank/DDBJ whole genome shotgun (WGS) entry which is preliminary data.</text>
</comment>
<keyword evidence="8" id="KW-0378">Hydrolase</keyword>
<evidence type="ECO:0000256" key="8">
    <source>
        <dbReference type="ARBA" id="ARBA00022801"/>
    </source>
</evidence>
<dbReference type="EC" id="3.4.19.12" evidence="3"/>
<dbReference type="InterPro" id="IPR051346">
    <property type="entry name" value="OTU_Deubiquitinase"/>
</dbReference>